<evidence type="ECO:0000313" key="3">
    <source>
        <dbReference type="Proteomes" id="UP001056455"/>
    </source>
</evidence>
<proteinExistence type="predicted"/>
<feature type="compositionally biased region" description="Basic residues" evidence="1">
    <location>
        <begin position="28"/>
        <end position="39"/>
    </location>
</feature>
<name>A0ABY4YSU3_9MICO</name>
<gene>
    <name evidence="2" type="ORF">NF556_16635</name>
</gene>
<keyword evidence="3" id="KW-1185">Reference proteome</keyword>
<dbReference type="EMBL" id="CP099489">
    <property type="protein sequence ID" value="USQ79227.1"/>
    <property type="molecule type" value="Genomic_DNA"/>
</dbReference>
<protein>
    <submittedName>
        <fullName evidence="2">Uncharacterized protein</fullName>
    </submittedName>
</protein>
<dbReference type="Proteomes" id="UP001056455">
    <property type="component" value="Chromosome"/>
</dbReference>
<reference evidence="2" key="1">
    <citation type="submission" date="2022-06" db="EMBL/GenBank/DDBJ databases">
        <title>Ornithinimicrobium HY1793.</title>
        <authorList>
            <person name="Huang Y."/>
        </authorList>
    </citation>
    <scope>NUCLEOTIDE SEQUENCE</scope>
    <source>
        <strain evidence="2">HY1793</strain>
    </source>
</reference>
<organism evidence="2 3">
    <name type="scientific">Ornithinimicrobium faecis</name>
    <dbReference type="NCBI Taxonomy" id="2934158"/>
    <lineage>
        <taxon>Bacteria</taxon>
        <taxon>Bacillati</taxon>
        <taxon>Actinomycetota</taxon>
        <taxon>Actinomycetes</taxon>
        <taxon>Micrococcales</taxon>
        <taxon>Ornithinimicrobiaceae</taxon>
        <taxon>Ornithinimicrobium</taxon>
    </lineage>
</organism>
<evidence type="ECO:0000313" key="2">
    <source>
        <dbReference type="EMBL" id="USQ79227.1"/>
    </source>
</evidence>
<feature type="region of interest" description="Disordered" evidence="1">
    <location>
        <begin position="28"/>
        <end position="51"/>
    </location>
</feature>
<accession>A0ABY4YSU3</accession>
<evidence type="ECO:0000256" key="1">
    <source>
        <dbReference type="SAM" id="MobiDB-lite"/>
    </source>
</evidence>
<dbReference type="RefSeq" id="WP_252592143.1">
    <property type="nucleotide sequence ID" value="NZ_CP099489.1"/>
</dbReference>
<sequence length="51" mass="5809">MCYLMDIDVALDAHVQRTRTNEARNRIARRSAGHARSGARRGWQGLLLTSR</sequence>